<dbReference type="EMBL" id="BQXS01010648">
    <property type="protein sequence ID" value="GKT33998.1"/>
    <property type="molecule type" value="Genomic_DNA"/>
</dbReference>
<sequence>TTMIVGDKAVVVQNADFGQDVLEDGLKVVSYPQIEEILNETGDGSAGRLSVEGDQKIMIKGSGFQDGAQVIFSGTRSLYTDTDQQGEIGLWRDDNKYIIENGTEASSVEFVDSQTLIVTTPLLNKEDDLTVTIINPDSGISDGDETV</sequence>
<comment type="caution">
    <text evidence="1">The sequence shown here is derived from an EMBL/GenBank/DDBJ whole genome shotgun (WGS) entry which is preliminary data.</text>
</comment>
<feature type="non-terminal residue" evidence="1">
    <location>
        <position position="1"/>
    </location>
</feature>
<protein>
    <submittedName>
        <fullName evidence="1">IPT/TIG domain-containing protein</fullName>
    </submittedName>
</protein>
<organism evidence="1 2">
    <name type="scientific">Aduncisulcus paluster</name>
    <dbReference type="NCBI Taxonomy" id="2918883"/>
    <lineage>
        <taxon>Eukaryota</taxon>
        <taxon>Metamonada</taxon>
        <taxon>Carpediemonas-like organisms</taxon>
        <taxon>Aduncisulcus</taxon>
    </lineage>
</organism>
<evidence type="ECO:0000313" key="1">
    <source>
        <dbReference type="EMBL" id="GKT33998.1"/>
    </source>
</evidence>
<keyword evidence="2" id="KW-1185">Reference proteome</keyword>
<gene>
    <name evidence="1" type="ORF">ADUPG1_007582</name>
</gene>
<accession>A0ABQ5KN99</accession>
<proteinExistence type="predicted"/>
<dbReference type="Proteomes" id="UP001057375">
    <property type="component" value="Unassembled WGS sequence"/>
</dbReference>
<evidence type="ECO:0000313" key="2">
    <source>
        <dbReference type="Proteomes" id="UP001057375"/>
    </source>
</evidence>
<dbReference type="Gene3D" id="2.60.40.10">
    <property type="entry name" value="Immunoglobulins"/>
    <property type="match status" value="1"/>
</dbReference>
<feature type="non-terminal residue" evidence="1">
    <location>
        <position position="147"/>
    </location>
</feature>
<dbReference type="InterPro" id="IPR013783">
    <property type="entry name" value="Ig-like_fold"/>
</dbReference>
<reference evidence="1" key="1">
    <citation type="submission" date="2022-03" db="EMBL/GenBank/DDBJ databases">
        <title>Draft genome sequence of Aduncisulcus paluster, a free-living microaerophilic Fornicata.</title>
        <authorList>
            <person name="Yuyama I."/>
            <person name="Kume K."/>
            <person name="Tamura T."/>
            <person name="Inagaki Y."/>
            <person name="Hashimoto T."/>
        </authorList>
    </citation>
    <scope>NUCLEOTIDE SEQUENCE</scope>
    <source>
        <strain evidence="1">NY0171</strain>
    </source>
</reference>
<name>A0ABQ5KN99_9EUKA</name>